<evidence type="ECO:0000256" key="1">
    <source>
        <dbReference type="SAM" id="Phobius"/>
    </source>
</evidence>
<sequence>MGSNDGWRAVQWGIWWILMLLVMRWISRSRLRTPATAGARRLVYPRSIGIIGLAGAIFSSAIAMLSSLSSTASPVISLLFLAFALLSIWIVAEYARVQHEITETGITYRRLIARGGHLPWSEIRRVYYSSWRGAFVLQGSSGERLSISTLMAGLPEFAQMLLRKAPPEAIDARARILLQETAAGRPPGLPF</sequence>
<comment type="caution">
    <text evidence="3">The sequence shown here is derived from an EMBL/GenBank/DDBJ whole genome shotgun (WGS) entry which is preliminary data.</text>
</comment>
<feature type="transmembrane region" description="Helical" evidence="1">
    <location>
        <begin position="72"/>
        <end position="92"/>
    </location>
</feature>
<organism evidence="3 4">
    <name type="scientific">Candidatus Thermoflexus japonica</name>
    <dbReference type="NCBI Taxonomy" id="2035417"/>
    <lineage>
        <taxon>Bacteria</taxon>
        <taxon>Bacillati</taxon>
        <taxon>Chloroflexota</taxon>
        <taxon>Thermoflexia</taxon>
        <taxon>Thermoflexales</taxon>
        <taxon>Thermoflexaceae</taxon>
        <taxon>Thermoflexus</taxon>
    </lineage>
</organism>
<feature type="transmembrane region" description="Helical" evidence="1">
    <location>
        <begin position="47"/>
        <end position="66"/>
    </location>
</feature>
<accession>A0A2H5Y5V7</accession>
<gene>
    <name evidence="3" type="ORF">HRbin22_01023</name>
</gene>
<dbReference type="Pfam" id="PF10756">
    <property type="entry name" value="bPH_6"/>
    <property type="match status" value="1"/>
</dbReference>
<evidence type="ECO:0000313" key="3">
    <source>
        <dbReference type="EMBL" id="GBD08782.1"/>
    </source>
</evidence>
<dbReference type="EMBL" id="BEHY01000017">
    <property type="protein sequence ID" value="GBD08782.1"/>
    <property type="molecule type" value="Genomic_DNA"/>
</dbReference>
<dbReference type="AlphaFoldDB" id="A0A2H5Y5V7"/>
<proteinExistence type="predicted"/>
<keyword evidence="1" id="KW-0812">Transmembrane</keyword>
<feature type="transmembrane region" description="Helical" evidence="1">
    <location>
        <begin position="6"/>
        <end position="26"/>
    </location>
</feature>
<keyword evidence="1" id="KW-1133">Transmembrane helix</keyword>
<protein>
    <recommendedName>
        <fullName evidence="2">Low molecular weight protein antigen 6 PH domain-containing protein</fullName>
    </recommendedName>
</protein>
<name>A0A2H5Y5V7_9CHLR</name>
<dbReference type="Proteomes" id="UP000236642">
    <property type="component" value="Unassembled WGS sequence"/>
</dbReference>
<reference evidence="4" key="1">
    <citation type="submission" date="2017-09" db="EMBL/GenBank/DDBJ databases">
        <title>Metaegenomics of thermophilic ammonia-oxidizing enrichment culture.</title>
        <authorList>
            <person name="Kato S."/>
            <person name="Suzuki K."/>
        </authorList>
    </citation>
    <scope>NUCLEOTIDE SEQUENCE [LARGE SCALE GENOMIC DNA]</scope>
</reference>
<feature type="domain" description="Low molecular weight protein antigen 6 PH" evidence="2">
    <location>
        <begin position="96"/>
        <end position="148"/>
    </location>
</feature>
<dbReference type="InterPro" id="IPR019692">
    <property type="entry name" value="CFP-6_PH"/>
</dbReference>
<keyword evidence="1" id="KW-0472">Membrane</keyword>
<evidence type="ECO:0000313" key="4">
    <source>
        <dbReference type="Proteomes" id="UP000236642"/>
    </source>
</evidence>
<evidence type="ECO:0000259" key="2">
    <source>
        <dbReference type="Pfam" id="PF10756"/>
    </source>
</evidence>